<dbReference type="Proteomes" id="UP000248090">
    <property type="component" value="Unassembled WGS sequence"/>
</dbReference>
<gene>
    <name evidence="2" type="ORF">WH50_05280</name>
</gene>
<keyword evidence="3" id="KW-1185">Reference proteome</keyword>
<sequence>MSVKDIQGLGQVSIPSAGESGEQSKIKAPSQQDVHFFSAAMQAPQQDQSNTNVAERIVDQLSGSSEHLQALSDKANKALRKASKSSSPEDVIAANRSLSSFYLESLLTTKLISKGSQAIEKLTSLQ</sequence>
<comment type="caution">
    <text evidence="2">The sequence shown here is derived from an EMBL/GenBank/DDBJ whole genome shotgun (WGS) entry which is preliminary data.</text>
</comment>
<dbReference type="Pfam" id="PF17001">
    <property type="entry name" value="T3SS_basalb_I"/>
    <property type="match status" value="1"/>
</dbReference>
<dbReference type="RefSeq" id="WP_110186385.1">
    <property type="nucleotide sequence ID" value="NZ_CP177354.1"/>
</dbReference>
<dbReference type="NCBIfam" id="TIGR02497">
    <property type="entry name" value="yscI_hrpB_dom"/>
    <property type="match status" value="1"/>
</dbReference>
<reference evidence="2 3" key="1">
    <citation type="submission" date="2015-03" db="EMBL/GenBank/DDBJ databases">
        <authorList>
            <person name="Krishnan R."/>
            <person name="Midha S."/>
            <person name="Patil P.B."/>
            <person name="Rameshkumar N."/>
        </authorList>
    </citation>
    <scope>NUCLEOTIDE SEQUENCE [LARGE SCALE GENOMIC DNA]</scope>
    <source>
        <strain evidence="2 3">L1E11</strain>
    </source>
</reference>
<evidence type="ECO:0000313" key="2">
    <source>
        <dbReference type="EMBL" id="PXF32321.1"/>
    </source>
</evidence>
<name>A0ABX5M084_9GAMM</name>
<dbReference type="InterPro" id="IPR012670">
    <property type="entry name" value="T3SS_YscI/HrpB"/>
</dbReference>
<organism evidence="2 3">
    <name type="scientific">Pokkaliibacter plantistimulans</name>
    <dbReference type="NCBI Taxonomy" id="1635171"/>
    <lineage>
        <taxon>Bacteria</taxon>
        <taxon>Pseudomonadati</taxon>
        <taxon>Pseudomonadota</taxon>
        <taxon>Gammaproteobacteria</taxon>
        <taxon>Oceanospirillales</taxon>
        <taxon>Balneatrichaceae</taxon>
        <taxon>Pokkaliibacter</taxon>
    </lineage>
</organism>
<protein>
    <submittedName>
        <fullName evidence="2">Uncharacterized protein</fullName>
    </submittedName>
</protein>
<proteinExistence type="predicted"/>
<evidence type="ECO:0000256" key="1">
    <source>
        <dbReference type="SAM" id="MobiDB-lite"/>
    </source>
</evidence>
<evidence type="ECO:0000313" key="3">
    <source>
        <dbReference type="Proteomes" id="UP000248090"/>
    </source>
</evidence>
<dbReference type="EMBL" id="LAPT01000021">
    <property type="protein sequence ID" value="PXF32321.1"/>
    <property type="molecule type" value="Genomic_DNA"/>
</dbReference>
<feature type="region of interest" description="Disordered" evidence="1">
    <location>
        <begin position="1"/>
        <end position="31"/>
    </location>
</feature>
<accession>A0ABX5M084</accession>